<evidence type="ECO:0008006" key="3">
    <source>
        <dbReference type="Google" id="ProtNLM"/>
    </source>
</evidence>
<dbReference type="Proteomes" id="UP000813463">
    <property type="component" value="Chromosome 5"/>
</dbReference>
<sequence>MFLFSFAFVSSNGIRGKLSIDDTTRTSHATVVGSLKSNITAQPTTSNYNLELKWRGPGAEFSGIVIRGSFEDVYTEISVFKPSPVKPGHTSSTFVALEAGEGANFNCIQAGWTVIYCIYWIKIS</sequence>
<accession>A0ABM3QP66</accession>
<keyword evidence="1" id="KW-1185">Reference proteome</keyword>
<dbReference type="RefSeq" id="XP_056685134.1">
    <property type="nucleotide sequence ID" value="XM_056829156.1"/>
</dbReference>
<proteinExistence type="predicted"/>
<evidence type="ECO:0000313" key="1">
    <source>
        <dbReference type="Proteomes" id="UP000813463"/>
    </source>
</evidence>
<reference evidence="1" key="1">
    <citation type="journal article" date="2021" name="Nat. Commun.">
        <title>Genomic analyses provide insights into spinach domestication and the genetic basis of agronomic traits.</title>
        <authorList>
            <person name="Cai X."/>
            <person name="Sun X."/>
            <person name="Xu C."/>
            <person name="Sun H."/>
            <person name="Wang X."/>
            <person name="Ge C."/>
            <person name="Zhang Z."/>
            <person name="Wang Q."/>
            <person name="Fei Z."/>
            <person name="Jiao C."/>
            <person name="Wang Q."/>
        </authorList>
    </citation>
    <scope>NUCLEOTIDE SEQUENCE [LARGE SCALE GENOMIC DNA]</scope>
    <source>
        <strain evidence="1">cv. Varoflay</strain>
    </source>
</reference>
<reference evidence="2" key="2">
    <citation type="submission" date="2025-08" db="UniProtKB">
        <authorList>
            <consortium name="RefSeq"/>
        </authorList>
    </citation>
    <scope>IDENTIFICATION</scope>
    <source>
        <tissue evidence="2">Leaf</tissue>
    </source>
</reference>
<protein>
    <recommendedName>
        <fullName evidence="3">Reelin domain-containing protein</fullName>
    </recommendedName>
</protein>
<organism evidence="1 2">
    <name type="scientific">Spinacia oleracea</name>
    <name type="common">Spinach</name>
    <dbReference type="NCBI Taxonomy" id="3562"/>
    <lineage>
        <taxon>Eukaryota</taxon>
        <taxon>Viridiplantae</taxon>
        <taxon>Streptophyta</taxon>
        <taxon>Embryophyta</taxon>
        <taxon>Tracheophyta</taxon>
        <taxon>Spermatophyta</taxon>
        <taxon>Magnoliopsida</taxon>
        <taxon>eudicotyledons</taxon>
        <taxon>Gunneridae</taxon>
        <taxon>Pentapetalae</taxon>
        <taxon>Caryophyllales</taxon>
        <taxon>Chenopodiaceae</taxon>
        <taxon>Chenopodioideae</taxon>
        <taxon>Anserineae</taxon>
        <taxon>Spinacia</taxon>
    </lineage>
</organism>
<name>A0ABM3QP66_SPIOL</name>
<dbReference type="GeneID" id="130461173"/>
<gene>
    <name evidence="2" type="primary">LOC130461173</name>
</gene>
<evidence type="ECO:0000313" key="2">
    <source>
        <dbReference type="RefSeq" id="XP_056685134.1"/>
    </source>
</evidence>